<keyword evidence="2" id="KW-0472">Membrane</keyword>
<dbReference type="EMBL" id="UGLH01000006">
    <property type="protein sequence ID" value="STT85539.1"/>
    <property type="molecule type" value="Genomic_DNA"/>
</dbReference>
<keyword evidence="2" id="KW-1133">Transmembrane helix</keyword>
<dbReference type="Proteomes" id="UP000254340">
    <property type="component" value="Unassembled WGS sequence"/>
</dbReference>
<feature type="transmembrane region" description="Helical" evidence="2">
    <location>
        <begin position="68"/>
        <end position="88"/>
    </location>
</feature>
<evidence type="ECO:0000256" key="1">
    <source>
        <dbReference type="SAM" id="MobiDB-lite"/>
    </source>
</evidence>
<evidence type="ECO:0000313" key="3">
    <source>
        <dbReference type="EMBL" id="STT85539.1"/>
    </source>
</evidence>
<evidence type="ECO:0000256" key="2">
    <source>
        <dbReference type="SAM" id="Phobius"/>
    </source>
</evidence>
<name>A0A377XPQ0_KLEPN</name>
<feature type="compositionally biased region" description="Polar residues" evidence="1">
    <location>
        <begin position="1"/>
        <end position="19"/>
    </location>
</feature>
<evidence type="ECO:0000313" key="4">
    <source>
        <dbReference type="Proteomes" id="UP000254340"/>
    </source>
</evidence>
<organism evidence="3 4">
    <name type="scientific">Klebsiella pneumoniae</name>
    <dbReference type="NCBI Taxonomy" id="573"/>
    <lineage>
        <taxon>Bacteria</taxon>
        <taxon>Pseudomonadati</taxon>
        <taxon>Pseudomonadota</taxon>
        <taxon>Gammaproteobacteria</taxon>
        <taxon>Enterobacterales</taxon>
        <taxon>Enterobacteriaceae</taxon>
        <taxon>Klebsiella/Raoultella group</taxon>
        <taxon>Klebsiella</taxon>
        <taxon>Klebsiella pneumoniae complex</taxon>
    </lineage>
</organism>
<protein>
    <submittedName>
        <fullName evidence="3">Uncharacterized protein</fullName>
    </submittedName>
</protein>
<feature type="region of interest" description="Disordered" evidence="1">
    <location>
        <begin position="1"/>
        <end position="21"/>
    </location>
</feature>
<accession>A0A377XPQ0</accession>
<sequence length="91" mass="9685">MNLVTQESGPQKGTDSQTGILKGHPERFCVLICACEARGVAGIKKAPDYAGAGLFVGFSLSALTARKVVISCMIVFFPGIPFLIRVFGDEH</sequence>
<proteinExistence type="predicted"/>
<reference evidence="3 4" key="1">
    <citation type="submission" date="2018-06" db="EMBL/GenBank/DDBJ databases">
        <authorList>
            <consortium name="Pathogen Informatics"/>
            <person name="Doyle S."/>
        </authorList>
    </citation>
    <scope>NUCLEOTIDE SEQUENCE [LARGE SCALE GENOMIC DNA]</scope>
    <source>
        <strain evidence="3 4">NCTC5047</strain>
    </source>
</reference>
<keyword evidence="2" id="KW-0812">Transmembrane</keyword>
<gene>
    <name evidence="3" type="ORF">NCTC5047_06626</name>
</gene>
<dbReference type="AlphaFoldDB" id="A0A377XPQ0"/>